<feature type="non-terminal residue" evidence="2">
    <location>
        <position position="1"/>
    </location>
</feature>
<dbReference type="InterPro" id="IPR025867">
    <property type="entry name" value="MnmE_helical"/>
</dbReference>
<dbReference type="Gene3D" id="1.20.120.430">
    <property type="entry name" value="tRNA modification GTPase MnmE domain 2"/>
    <property type="match status" value="1"/>
</dbReference>
<sequence>REAFLGRGGGEYLLSERQIEALHQARERLLEAKNLPEDLMGLALEEALKALASLRGRKEVSEEVVARVFQNFCVGK</sequence>
<dbReference type="AlphaFoldDB" id="A0A430SEI8"/>
<protein>
    <submittedName>
        <fullName evidence="2">tRNA uridine-5-carboxymethylaminomethyl(34) synthesis GTPase MnmE</fullName>
    </submittedName>
</protein>
<dbReference type="Proteomes" id="UP000288051">
    <property type="component" value="Unassembled WGS sequence"/>
</dbReference>
<evidence type="ECO:0000259" key="1">
    <source>
        <dbReference type="Pfam" id="PF12631"/>
    </source>
</evidence>
<feature type="domain" description="MnmE helical" evidence="1">
    <location>
        <begin position="10"/>
        <end position="73"/>
    </location>
</feature>
<evidence type="ECO:0000313" key="3">
    <source>
        <dbReference type="Proteomes" id="UP000288051"/>
    </source>
</evidence>
<dbReference type="InterPro" id="IPR027368">
    <property type="entry name" value="MnmE_dom2"/>
</dbReference>
<evidence type="ECO:0000313" key="2">
    <source>
        <dbReference type="EMBL" id="RTH35657.1"/>
    </source>
</evidence>
<gene>
    <name evidence="2" type="ORF">CSW37_07845</name>
</gene>
<comment type="caution">
    <text evidence="2">The sequence shown here is derived from an EMBL/GenBank/DDBJ whole genome shotgun (WGS) entry which is preliminary data.</text>
</comment>
<name>A0A430SEI8_THESC</name>
<dbReference type="EMBL" id="PELZ01000250">
    <property type="protein sequence ID" value="RTH35657.1"/>
    <property type="molecule type" value="Genomic_DNA"/>
</dbReference>
<dbReference type="Pfam" id="PF12631">
    <property type="entry name" value="MnmE_helical"/>
    <property type="match status" value="1"/>
</dbReference>
<dbReference type="SUPFAM" id="SSF116878">
    <property type="entry name" value="TrmE connector domain"/>
    <property type="match status" value="1"/>
</dbReference>
<proteinExistence type="predicted"/>
<reference evidence="2 3" key="1">
    <citation type="journal article" date="2019" name="Extremophiles">
        <title>Biogeography of thermophiles and predominance of Thermus scotoductus in domestic water heaters.</title>
        <authorList>
            <person name="Wilpiszeski R.L."/>
            <person name="Zhang Z."/>
            <person name="House C.H."/>
        </authorList>
    </citation>
    <scope>NUCLEOTIDE SEQUENCE [LARGE SCALE GENOMIC DNA]</scope>
    <source>
        <strain evidence="2 3">24_S24</strain>
    </source>
</reference>
<organism evidence="2 3">
    <name type="scientific">Thermus scotoductus</name>
    <dbReference type="NCBI Taxonomy" id="37636"/>
    <lineage>
        <taxon>Bacteria</taxon>
        <taxon>Thermotogati</taxon>
        <taxon>Deinococcota</taxon>
        <taxon>Deinococci</taxon>
        <taxon>Thermales</taxon>
        <taxon>Thermaceae</taxon>
        <taxon>Thermus</taxon>
    </lineage>
</organism>
<accession>A0A430SEI8</accession>